<gene>
    <name evidence="2" type="ORF">Hamer_G014149</name>
    <name evidence="3" type="ORF">Hamer_G031872</name>
</gene>
<sequence length="283" mass="32523">MLFVPPKQIHYSKETVMASSLWKYMWIAMGLSRITAILKSPVLANIICRVERIRSLKRVHMKCTKADVLISIAVLILLSANLNEIYKLVNLMIKQSQEKKEWWLLMPFFLCNVCGLMSHLLAPAMFCVLSHHLTRALHYTVPALNDPAWQDLSLSCEERKTSLIRVLTRKREYNESVSSDIHPSTSKTCSKMDFLGEAESLLLDVDETLCDLLEYIGFYLLFMLVAMVMALIVMLFIFVESIVQEESTRWQPLVISLVYGVVFLYLNTTADDFNDEVCLQIVQ</sequence>
<protein>
    <submittedName>
        <fullName evidence="3">Uncharacterized protein</fullName>
    </submittedName>
</protein>
<dbReference type="EMBL" id="JAHLQT010000801">
    <property type="protein sequence ID" value="KAG7177977.1"/>
    <property type="molecule type" value="Genomic_DNA"/>
</dbReference>
<accession>A0A8J5TVN5</accession>
<keyword evidence="4" id="KW-1185">Reference proteome</keyword>
<reference evidence="3" key="1">
    <citation type="journal article" date="2021" name="Sci. Adv.">
        <title>The American lobster genome reveals insights on longevity, neural, and immune adaptations.</title>
        <authorList>
            <person name="Polinski J.M."/>
            <person name="Zimin A.V."/>
            <person name="Clark K.F."/>
            <person name="Kohn A.B."/>
            <person name="Sadowski N."/>
            <person name="Timp W."/>
            <person name="Ptitsyn A."/>
            <person name="Khanna P."/>
            <person name="Romanova D.Y."/>
            <person name="Williams P."/>
            <person name="Greenwood S.J."/>
            <person name="Moroz L.L."/>
            <person name="Walt D.R."/>
            <person name="Bodnar A.G."/>
        </authorList>
    </citation>
    <scope>NUCLEOTIDE SEQUENCE</scope>
    <source>
        <strain evidence="3">GMGI-L3</strain>
    </source>
</reference>
<feature type="transmembrane region" description="Helical" evidence="1">
    <location>
        <begin position="24"/>
        <end position="47"/>
    </location>
</feature>
<proteinExistence type="predicted"/>
<name>A0A8J5TVN5_HOMAM</name>
<keyword evidence="1" id="KW-1133">Transmembrane helix</keyword>
<feature type="transmembrane region" description="Helical" evidence="1">
    <location>
        <begin position="218"/>
        <end position="238"/>
    </location>
</feature>
<feature type="transmembrane region" description="Helical" evidence="1">
    <location>
        <begin position="250"/>
        <end position="266"/>
    </location>
</feature>
<dbReference type="Proteomes" id="UP000747542">
    <property type="component" value="Unassembled WGS sequence"/>
</dbReference>
<dbReference type="EMBL" id="JAHLQT010028947">
    <property type="protein sequence ID" value="KAG7161588.1"/>
    <property type="molecule type" value="Genomic_DNA"/>
</dbReference>
<dbReference type="AlphaFoldDB" id="A0A8J5TVN5"/>
<keyword evidence="1" id="KW-0472">Membrane</keyword>
<evidence type="ECO:0000313" key="2">
    <source>
        <dbReference type="EMBL" id="KAG7161588.1"/>
    </source>
</evidence>
<feature type="transmembrane region" description="Helical" evidence="1">
    <location>
        <begin position="68"/>
        <end position="86"/>
    </location>
</feature>
<evidence type="ECO:0000313" key="3">
    <source>
        <dbReference type="EMBL" id="KAG7177977.1"/>
    </source>
</evidence>
<evidence type="ECO:0000256" key="1">
    <source>
        <dbReference type="SAM" id="Phobius"/>
    </source>
</evidence>
<organism evidence="3 4">
    <name type="scientific">Homarus americanus</name>
    <name type="common">American lobster</name>
    <dbReference type="NCBI Taxonomy" id="6706"/>
    <lineage>
        <taxon>Eukaryota</taxon>
        <taxon>Metazoa</taxon>
        <taxon>Ecdysozoa</taxon>
        <taxon>Arthropoda</taxon>
        <taxon>Crustacea</taxon>
        <taxon>Multicrustacea</taxon>
        <taxon>Malacostraca</taxon>
        <taxon>Eumalacostraca</taxon>
        <taxon>Eucarida</taxon>
        <taxon>Decapoda</taxon>
        <taxon>Pleocyemata</taxon>
        <taxon>Astacidea</taxon>
        <taxon>Nephropoidea</taxon>
        <taxon>Nephropidae</taxon>
        <taxon>Homarus</taxon>
    </lineage>
</organism>
<feature type="transmembrane region" description="Helical" evidence="1">
    <location>
        <begin position="106"/>
        <end position="129"/>
    </location>
</feature>
<evidence type="ECO:0000313" key="4">
    <source>
        <dbReference type="Proteomes" id="UP000747542"/>
    </source>
</evidence>
<comment type="caution">
    <text evidence="3">The sequence shown here is derived from an EMBL/GenBank/DDBJ whole genome shotgun (WGS) entry which is preliminary data.</text>
</comment>
<keyword evidence="1" id="KW-0812">Transmembrane</keyword>